<proteinExistence type="predicted"/>
<dbReference type="OrthoDB" id="6457937at2"/>
<dbReference type="PANTHER" id="PTHR35870:SF1">
    <property type="entry name" value="PROTEIN, PUTATIVE (AFU_ORTHOLOGUE AFUA_5G03330)-RELATED"/>
    <property type="match status" value="1"/>
</dbReference>
<reference evidence="2" key="1">
    <citation type="journal article" date="2019" name="PLoS Negl. Trop. Dis.">
        <title>Revisiting the worldwide diversity of Leptospira species in the environment.</title>
        <authorList>
            <person name="Vincent A.T."/>
            <person name="Schiettekatte O."/>
            <person name="Bourhy P."/>
            <person name="Veyrier F.J."/>
            <person name="Picardeau M."/>
        </authorList>
    </citation>
    <scope>NUCLEOTIDE SEQUENCE [LARGE SCALE GENOMIC DNA]</scope>
    <source>
        <strain evidence="2">SSS9</strain>
    </source>
</reference>
<dbReference type="Pfam" id="PF14027">
    <property type="entry name" value="Questin_oxidase"/>
    <property type="match status" value="1"/>
</dbReference>
<gene>
    <name evidence="2" type="ORF">EHO59_13685</name>
</gene>
<dbReference type="EMBL" id="RQEP01000018">
    <property type="protein sequence ID" value="TGK00966.1"/>
    <property type="molecule type" value="Genomic_DNA"/>
</dbReference>
<keyword evidence="1" id="KW-0560">Oxidoreductase</keyword>
<organism evidence="2 3">
    <name type="scientific">Leptospira semungkisensis</name>
    <dbReference type="NCBI Taxonomy" id="2484985"/>
    <lineage>
        <taxon>Bacteria</taxon>
        <taxon>Pseudomonadati</taxon>
        <taxon>Spirochaetota</taxon>
        <taxon>Spirochaetia</taxon>
        <taxon>Leptospirales</taxon>
        <taxon>Leptospiraceae</taxon>
        <taxon>Leptospira</taxon>
    </lineage>
</organism>
<keyword evidence="3" id="KW-1185">Reference proteome</keyword>
<dbReference type="Proteomes" id="UP000297453">
    <property type="component" value="Unassembled WGS sequence"/>
</dbReference>
<name>A0A4R9FQA6_9LEPT</name>
<evidence type="ECO:0000313" key="2">
    <source>
        <dbReference type="EMBL" id="TGK00966.1"/>
    </source>
</evidence>
<dbReference type="GO" id="GO:0016491">
    <property type="term" value="F:oxidoreductase activity"/>
    <property type="evidence" value="ECO:0007669"/>
    <property type="project" value="UniProtKB-KW"/>
</dbReference>
<evidence type="ECO:0000256" key="1">
    <source>
        <dbReference type="ARBA" id="ARBA00023002"/>
    </source>
</evidence>
<evidence type="ECO:0000313" key="3">
    <source>
        <dbReference type="Proteomes" id="UP000297453"/>
    </source>
</evidence>
<accession>A0A4R9FQA6</accession>
<sequence>MIQTKYDILDDALKELLPYSTELKNGLTSHATMVAEALCALGKQEEVIPWIQNYMRGMEQKPPAFETITNGNWKEALGKTDRNTDWALFFERELEHSSWQKVLGLWVDRLSPGFCGDATHGIIRVGHAVRSLSQSQTKIRLLELAEALGRWACTYQVLPDQRTTDLLRERPEKAIDNILIVPKELRKYNGTIVSALEDLDHDPNFGSVISMVDLSGDIGLTISEMTSAFAKVFLENAHDTLGAIVFTHGVTSLVAFRHLLPYLDEESKRKTLEYAWQSSCSLYASFGNPIAFDTKTKNPLDPEALIDIAIRNGDEHAIKLTEACLLENKVRPNPMYLFASEKACHLLKA</sequence>
<dbReference type="AlphaFoldDB" id="A0A4R9FQA6"/>
<protein>
    <submittedName>
        <fullName evidence="2">Questin oxidase family protein</fullName>
    </submittedName>
</protein>
<dbReference type="PANTHER" id="PTHR35870">
    <property type="entry name" value="PROTEIN, PUTATIVE (AFU_ORTHOLOGUE AFUA_5G03330)-RELATED"/>
    <property type="match status" value="1"/>
</dbReference>
<dbReference type="RefSeq" id="WP_135588987.1">
    <property type="nucleotide sequence ID" value="NZ_RQEP01000018.1"/>
</dbReference>
<dbReference type="InterPro" id="IPR025337">
    <property type="entry name" value="Questin_oxidase-like"/>
</dbReference>
<comment type="caution">
    <text evidence="2">The sequence shown here is derived from an EMBL/GenBank/DDBJ whole genome shotgun (WGS) entry which is preliminary data.</text>
</comment>